<dbReference type="Gene3D" id="3.30.420.40">
    <property type="match status" value="1"/>
</dbReference>
<feature type="domain" description="Ppx/GppA phosphatase N-terminal" evidence="2">
    <location>
        <begin position="34"/>
        <end position="319"/>
    </location>
</feature>
<dbReference type="SUPFAM" id="SSF53067">
    <property type="entry name" value="Actin-like ATPase domain"/>
    <property type="match status" value="2"/>
</dbReference>
<dbReference type="GO" id="GO:0006357">
    <property type="term" value="P:regulation of transcription by RNA polymerase II"/>
    <property type="evidence" value="ECO:0007669"/>
    <property type="project" value="TreeGrafter"/>
</dbReference>
<dbReference type="Pfam" id="PF21447">
    <property type="entry name" value="Ppx-GppA_III"/>
    <property type="match status" value="1"/>
</dbReference>
<dbReference type="SUPFAM" id="SSF109604">
    <property type="entry name" value="HD-domain/PDEase-like"/>
    <property type="match status" value="1"/>
</dbReference>
<dbReference type="PANTHER" id="PTHR30005:SF0">
    <property type="entry name" value="RETROGRADE REGULATION PROTEIN 2"/>
    <property type="match status" value="1"/>
</dbReference>
<dbReference type="PANTHER" id="PTHR30005">
    <property type="entry name" value="EXOPOLYPHOSPHATASE"/>
    <property type="match status" value="1"/>
</dbReference>
<evidence type="ECO:0000256" key="1">
    <source>
        <dbReference type="ARBA" id="ARBA00007125"/>
    </source>
</evidence>
<dbReference type="Pfam" id="PF02541">
    <property type="entry name" value="Ppx-GppA"/>
    <property type="match status" value="1"/>
</dbReference>
<dbReference type="Gene3D" id="1.10.3210.10">
    <property type="entry name" value="Hypothetical protein af1432"/>
    <property type="match status" value="1"/>
</dbReference>
<dbReference type="RefSeq" id="WP_078175405.1">
    <property type="nucleotide sequence ID" value="NZ_JBCMNA010000016.1"/>
</dbReference>
<evidence type="ECO:0000313" key="5">
    <source>
        <dbReference type="Proteomes" id="UP000190696"/>
    </source>
</evidence>
<protein>
    <submittedName>
        <fullName evidence="4">Exopolyphosphatase</fullName>
    </submittedName>
</protein>
<evidence type="ECO:0000259" key="3">
    <source>
        <dbReference type="Pfam" id="PF21447"/>
    </source>
</evidence>
<organism evidence="4 5">
    <name type="scientific">Bacillus mycoides</name>
    <dbReference type="NCBI Taxonomy" id="1405"/>
    <lineage>
        <taxon>Bacteria</taxon>
        <taxon>Bacillati</taxon>
        <taxon>Bacillota</taxon>
        <taxon>Bacilli</taxon>
        <taxon>Bacillales</taxon>
        <taxon>Bacillaceae</taxon>
        <taxon>Bacillus</taxon>
        <taxon>Bacillus cereus group</taxon>
    </lineage>
</organism>
<evidence type="ECO:0000259" key="2">
    <source>
        <dbReference type="Pfam" id="PF02541"/>
    </source>
</evidence>
<evidence type="ECO:0000313" key="4">
    <source>
        <dbReference type="EMBL" id="OOR08685.1"/>
    </source>
</evidence>
<dbReference type="Gene3D" id="3.30.420.150">
    <property type="entry name" value="Exopolyphosphatase. Domain 2"/>
    <property type="match status" value="1"/>
</dbReference>
<dbReference type="InterPro" id="IPR003695">
    <property type="entry name" value="Ppx_GppA_N"/>
</dbReference>
<dbReference type="EMBL" id="MUAI01000001">
    <property type="protein sequence ID" value="OOR08685.1"/>
    <property type="molecule type" value="Genomic_DNA"/>
</dbReference>
<comment type="caution">
    <text evidence="4">The sequence shown here is derived from an EMBL/GenBank/DDBJ whole genome shotgun (WGS) entry which is preliminary data.</text>
</comment>
<accession>A0A1S9TF68</accession>
<dbReference type="InterPro" id="IPR043129">
    <property type="entry name" value="ATPase_NBD"/>
</dbReference>
<reference evidence="4 5" key="1">
    <citation type="submission" date="2017-01" db="EMBL/GenBank/DDBJ databases">
        <title>Bacillus cereus isolates.</title>
        <authorList>
            <person name="Beno S.M."/>
        </authorList>
    </citation>
    <scope>NUCLEOTIDE SEQUENCE [LARGE SCALE GENOMIC DNA]</scope>
    <source>
        <strain evidence="4 5">FSL W7-1108</strain>
    </source>
</reference>
<dbReference type="CDD" id="cd24052">
    <property type="entry name" value="ASKHA_NBD_HpPPX-GppA-like"/>
    <property type="match status" value="1"/>
</dbReference>
<name>A0A1S9TF68_BACMY</name>
<feature type="domain" description="Ppx/GppA phosphatase C-terminal" evidence="3">
    <location>
        <begin position="332"/>
        <end position="497"/>
    </location>
</feature>
<dbReference type="AlphaFoldDB" id="A0A1S9TF68"/>
<gene>
    <name evidence="4" type="ORF">BW900_01730</name>
</gene>
<comment type="similarity">
    <text evidence="1">Belongs to the GppA/Ppx family.</text>
</comment>
<dbReference type="InterPro" id="IPR050273">
    <property type="entry name" value="GppA/Ppx_hydrolase"/>
</dbReference>
<proteinExistence type="inferred from homology"/>
<sequence length="524" mass="60509">MFQKFDNERVRSLKEILKLQYAIIDIGSNTMRLVIYEKQNGGFYKEIENTKVVARLRNYLIDGVLNEEGKEVLLQTLFQFQESTKFHQLHHVLCVATATIRQAENQEEIKKLVEGQTDFTLRVLSEYEEARYGYLAVMNSTSFSEGITVDIGGGSTEVTYIKNREILEYHSFSFGALSLKHLFIKGDIPTKDELEEIREYLECQFRTLPWLIDKKLPLIAIGGSARNLAKIHQNLTNYPIAGVHLYKMKEEDIENVKGALEKQSFIELQKMEGLAKDRADTIIPAVEVFHKLVNIIEATAFVLSKKGLREGVFYEELTKYLGISYYPNVVEESLHLLSHEYEMDMEFVIQLIKHGRLICKQLEEMGLISVSIKDWEAFHQAAKVFNIGKYIDEEASRLHTFYLLANKTIDGMMHKDRVRLALIASYKSKMLFKQHLSPFEGWFDKSEQKKIRLLGAVLQFSAALNVRQRSLVDTISITENKEGLTFRILCEQSALAEKVQAEKQKKQLERVLKTNIHLSFESKR</sequence>
<dbReference type="Proteomes" id="UP000190696">
    <property type="component" value="Unassembled WGS sequence"/>
</dbReference>
<dbReference type="InterPro" id="IPR048950">
    <property type="entry name" value="Ppx_GppA_C"/>
</dbReference>